<dbReference type="Proteomes" id="UP001174196">
    <property type="component" value="Unassembled WGS sequence"/>
</dbReference>
<name>A0ABT8IJ74_9BACL</name>
<feature type="transmembrane region" description="Helical" evidence="6">
    <location>
        <begin position="36"/>
        <end position="54"/>
    </location>
</feature>
<reference evidence="7" key="1">
    <citation type="submission" date="2022-08" db="EMBL/GenBank/DDBJ databases">
        <title>Polycladomyces zharkentsis sp. nov., a novel thermophilic CMC and starch-degrading bacterium isolated from a geothermal spring in Kazakhstan.</title>
        <authorList>
            <person name="Mashzhan A."/>
            <person name="Kistaubaeva A."/>
            <person name="Javier-Lopez R."/>
            <person name="Birkeland N.-K."/>
        </authorList>
    </citation>
    <scope>NUCLEOTIDE SEQUENCE</scope>
    <source>
        <strain evidence="7">KSR 13</strain>
    </source>
</reference>
<evidence type="ECO:0000313" key="7">
    <source>
        <dbReference type="EMBL" id="MDN4592606.1"/>
    </source>
</evidence>
<dbReference type="InterPro" id="IPR005538">
    <property type="entry name" value="LrgA/CidA"/>
</dbReference>
<dbReference type="PANTHER" id="PTHR33931:SF2">
    <property type="entry name" value="HOLIN-LIKE PROTEIN CIDA"/>
    <property type="match status" value="1"/>
</dbReference>
<evidence type="ECO:0000313" key="8">
    <source>
        <dbReference type="Proteomes" id="UP001174196"/>
    </source>
</evidence>
<evidence type="ECO:0000256" key="1">
    <source>
        <dbReference type="ARBA" id="ARBA00004651"/>
    </source>
</evidence>
<dbReference type="PANTHER" id="PTHR33931">
    <property type="entry name" value="HOLIN-LIKE PROTEIN CIDA-RELATED"/>
    <property type="match status" value="1"/>
</dbReference>
<proteinExistence type="predicted"/>
<sequence>MKVLRIAAQVLLIHAFFLMGEGFVHLSGLPIPGNLAGLGFLFAGLCLGWIKISWVEEGARWLLAELLLFFIPSAVGIVQYPQVMSIHGLPVWLTIAVGTVFVMACTGLLADRLNRLNQQNREVTES</sequence>
<dbReference type="RefSeq" id="WP_301237329.1">
    <property type="nucleotide sequence ID" value="NZ_JANRHH010000011.1"/>
</dbReference>
<comment type="caution">
    <text evidence="7">The sequence shown here is derived from an EMBL/GenBank/DDBJ whole genome shotgun (WGS) entry which is preliminary data.</text>
</comment>
<feature type="transmembrane region" description="Helical" evidence="6">
    <location>
        <begin position="92"/>
        <end position="110"/>
    </location>
</feature>
<keyword evidence="5 6" id="KW-0472">Membrane</keyword>
<feature type="transmembrane region" description="Helical" evidence="6">
    <location>
        <begin position="61"/>
        <end position="80"/>
    </location>
</feature>
<comment type="subcellular location">
    <subcellularLocation>
        <location evidence="1">Cell membrane</location>
        <topology evidence="1">Multi-pass membrane protein</topology>
    </subcellularLocation>
</comment>
<dbReference type="Pfam" id="PF03788">
    <property type="entry name" value="LrgA"/>
    <property type="match status" value="1"/>
</dbReference>
<evidence type="ECO:0000256" key="3">
    <source>
        <dbReference type="ARBA" id="ARBA00022692"/>
    </source>
</evidence>
<evidence type="ECO:0000256" key="6">
    <source>
        <dbReference type="SAM" id="Phobius"/>
    </source>
</evidence>
<protein>
    <submittedName>
        <fullName evidence="7">CidA/LrgA family protein</fullName>
    </submittedName>
</protein>
<evidence type="ECO:0000256" key="4">
    <source>
        <dbReference type="ARBA" id="ARBA00022989"/>
    </source>
</evidence>
<keyword evidence="8" id="KW-1185">Reference proteome</keyword>
<evidence type="ECO:0000256" key="5">
    <source>
        <dbReference type="ARBA" id="ARBA00023136"/>
    </source>
</evidence>
<dbReference type="EMBL" id="JANRHH010000011">
    <property type="protein sequence ID" value="MDN4592606.1"/>
    <property type="molecule type" value="Genomic_DNA"/>
</dbReference>
<accession>A0ABT8IJ74</accession>
<keyword evidence="4 6" id="KW-1133">Transmembrane helix</keyword>
<keyword evidence="3 6" id="KW-0812">Transmembrane</keyword>
<keyword evidence="2" id="KW-1003">Cell membrane</keyword>
<evidence type="ECO:0000256" key="2">
    <source>
        <dbReference type="ARBA" id="ARBA00022475"/>
    </source>
</evidence>
<organism evidence="7 8">
    <name type="scientific">Polycladomyces subterraneus</name>
    <dbReference type="NCBI Taxonomy" id="1016997"/>
    <lineage>
        <taxon>Bacteria</taxon>
        <taxon>Bacillati</taxon>
        <taxon>Bacillota</taxon>
        <taxon>Bacilli</taxon>
        <taxon>Bacillales</taxon>
        <taxon>Thermoactinomycetaceae</taxon>
        <taxon>Polycladomyces</taxon>
    </lineage>
</organism>
<gene>
    <name evidence="7" type="ORF">NWF35_01505</name>
</gene>